<evidence type="ECO:0000256" key="1">
    <source>
        <dbReference type="SAM" id="SignalP"/>
    </source>
</evidence>
<sequence length="629" mass="66341">MQKSTLLVLLLLWCPRLALAQKEDSNWHFGLQAAVSFTSGTPVVQPTALRTYEAASSISDAAGQLLFYSNGEQVWNRNHTLMPNGAAISATGKSSTQGVLIVPHPGDPNRFYVFLTDEMENQLASGLRYTTVDMSLANGLGDVTGAAVRLATPTLSSRVAEKLIAVRHANGRDCWIVVHGWENNSFYSFLLTNTGLVSSPVTSAAGPVIRGSTSLSFGEGPYSNAAGYLRASPDGRHLAMATLYGDFGLYDFDAATGQVANYAELLPPAASQPLRYGIEFAADNSWLYLVVASPYQDFSVLQYDMLAGPAGAIASSRQVVGTGNTGLGALLRALNGKIYMASYSFLHVINAPGTLGAACNFQLNALSLNGAATIYNLPNQFNAAGRNGFVQFTAPAVCLGVATPFSGLLTLPGAPLAATWNFGEPTAGAANTASGLTATHTYSTPGSYTATLLVTMPGVVGTLGSTRQVVVSSPPTVSIGPAVQQTCGGTPIRLVVNSQPAGTTYRWQNGATTPFLLASAAGTYSVDVTSPDGCVGRAATTVQLLDCTILIPTIITPNGDASNQTFVLKGLNAADWSVRLYNRWGREVYTQERYDNGWAAQGQPAGVYYYLLNHPESGQQLKGWVEVVR</sequence>
<keyword evidence="4" id="KW-1185">Reference proteome</keyword>
<feature type="chain" id="PRO_5045710324" description="PKD domain-containing protein" evidence="1">
    <location>
        <begin position="21"/>
        <end position="629"/>
    </location>
</feature>
<dbReference type="InterPro" id="IPR000601">
    <property type="entry name" value="PKD_dom"/>
</dbReference>
<evidence type="ECO:0000259" key="2">
    <source>
        <dbReference type="PROSITE" id="PS50093"/>
    </source>
</evidence>
<dbReference type="EMBL" id="BAABDK010000001">
    <property type="protein sequence ID" value="GAA4021543.1"/>
    <property type="molecule type" value="Genomic_DNA"/>
</dbReference>
<dbReference type="Gene3D" id="2.60.40.10">
    <property type="entry name" value="Immunoglobulins"/>
    <property type="match status" value="1"/>
</dbReference>
<dbReference type="SUPFAM" id="SSF82171">
    <property type="entry name" value="DPP6 N-terminal domain-like"/>
    <property type="match status" value="1"/>
</dbReference>
<dbReference type="CDD" id="cd00146">
    <property type="entry name" value="PKD"/>
    <property type="match status" value="1"/>
</dbReference>
<dbReference type="Proteomes" id="UP001501469">
    <property type="component" value="Unassembled WGS sequence"/>
</dbReference>
<feature type="signal peptide" evidence="1">
    <location>
        <begin position="1"/>
        <end position="20"/>
    </location>
</feature>
<dbReference type="InterPro" id="IPR013783">
    <property type="entry name" value="Ig-like_fold"/>
</dbReference>
<dbReference type="RefSeq" id="WP_345049141.1">
    <property type="nucleotide sequence ID" value="NZ_BAABDK010000001.1"/>
</dbReference>
<feature type="domain" description="PKD" evidence="2">
    <location>
        <begin position="413"/>
        <end position="455"/>
    </location>
</feature>
<dbReference type="Pfam" id="PF18911">
    <property type="entry name" value="PKD_4"/>
    <property type="match status" value="1"/>
</dbReference>
<keyword evidence="1" id="KW-0732">Signal</keyword>
<gene>
    <name evidence="3" type="ORF">GCM10022409_01510</name>
</gene>
<dbReference type="SUPFAM" id="SSF49299">
    <property type="entry name" value="PKD domain"/>
    <property type="match status" value="1"/>
</dbReference>
<evidence type="ECO:0000313" key="3">
    <source>
        <dbReference type="EMBL" id="GAA4021543.1"/>
    </source>
</evidence>
<proteinExistence type="predicted"/>
<reference evidence="4" key="1">
    <citation type="journal article" date="2019" name="Int. J. Syst. Evol. Microbiol.">
        <title>The Global Catalogue of Microorganisms (GCM) 10K type strain sequencing project: providing services to taxonomists for standard genome sequencing and annotation.</title>
        <authorList>
            <consortium name="The Broad Institute Genomics Platform"/>
            <consortium name="The Broad Institute Genome Sequencing Center for Infectious Disease"/>
            <person name="Wu L."/>
            <person name="Ma J."/>
        </authorList>
    </citation>
    <scope>NUCLEOTIDE SEQUENCE [LARGE SCALE GENOMIC DNA]</scope>
    <source>
        <strain evidence="4">JCM 17225</strain>
    </source>
</reference>
<dbReference type="Pfam" id="PF13585">
    <property type="entry name" value="CHU_C"/>
    <property type="match status" value="1"/>
</dbReference>
<protein>
    <recommendedName>
        <fullName evidence="2">PKD domain-containing protein</fullName>
    </recommendedName>
</protein>
<dbReference type="PROSITE" id="PS50093">
    <property type="entry name" value="PKD"/>
    <property type="match status" value="1"/>
</dbReference>
<accession>A0ABP7T5Y2</accession>
<organism evidence="3 4">
    <name type="scientific">Hymenobacter glaciei</name>
    <dbReference type="NCBI Taxonomy" id="877209"/>
    <lineage>
        <taxon>Bacteria</taxon>
        <taxon>Pseudomonadati</taxon>
        <taxon>Bacteroidota</taxon>
        <taxon>Cytophagia</taxon>
        <taxon>Cytophagales</taxon>
        <taxon>Hymenobacteraceae</taxon>
        <taxon>Hymenobacter</taxon>
    </lineage>
</organism>
<name>A0ABP7T5Y2_9BACT</name>
<comment type="caution">
    <text evidence="3">The sequence shown here is derived from an EMBL/GenBank/DDBJ whole genome shotgun (WGS) entry which is preliminary data.</text>
</comment>
<dbReference type="InterPro" id="IPR035986">
    <property type="entry name" value="PKD_dom_sf"/>
</dbReference>
<evidence type="ECO:0000313" key="4">
    <source>
        <dbReference type="Proteomes" id="UP001501469"/>
    </source>
</evidence>